<dbReference type="FunFam" id="3.10.20.90:FF:000254">
    <property type="entry name" value="UV excision repair protein Rad23"/>
    <property type="match status" value="1"/>
</dbReference>
<proteinExistence type="inferred from homology"/>
<gene>
    <name evidence="9" type="ORF">BMF94_5989</name>
</gene>
<comment type="similarity">
    <text evidence="5">Belongs to the RAD23 family.</text>
</comment>
<feature type="domain" description="Ubiquitin-like" evidence="8">
    <location>
        <begin position="2"/>
        <end position="77"/>
    </location>
</feature>
<dbReference type="SUPFAM" id="SSF46934">
    <property type="entry name" value="UBA-like"/>
    <property type="match status" value="2"/>
</dbReference>
<dbReference type="AlphaFoldDB" id="A0A2S5B2Q0"/>
<dbReference type="InterPro" id="IPR009060">
    <property type="entry name" value="UBA-like_sf"/>
</dbReference>
<comment type="subcellular location">
    <subcellularLocation>
        <location evidence="5">Nucleus</location>
    </subcellularLocation>
    <subcellularLocation>
        <location evidence="5">Cytoplasm</location>
    </subcellularLocation>
</comment>
<evidence type="ECO:0000313" key="10">
    <source>
        <dbReference type="Proteomes" id="UP000237144"/>
    </source>
</evidence>
<feature type="compositionally biased region" description="Low complexity" evidence="6">
    <location>
        <begin position="127"/>
        <end position="143"/>
    </location>
</feature>
<dbReference type="FunFam" id="1.10.8.10:FF:000002">
    <property type="entry name" value="UV excision repair protein RAD23 homolog"/>
    <property type="match status" value="1"/>
</dbReference>
<dbReference type="GO" id="GO:0005829">
    <property type="term" value="C:cytosol"/>
    <property type="evidence" value="ECO:0007669"/>
    <property type="project" value="TreeGrafter"/>
</dbReference>
<dbReference type="PANTHER" id="PTHR10621:SF0">
    <property type="entry name" value="UV EXCISION REPAIR PROTEIN RAD23"/>
    <property type="match status" value="1"/>
</dbReference>
<dbReference type="Gene3D" id="3.10.20.90">
    <property type="entry name" value="Phosphatidylinositol 3-kinase Catalytic Subunit, Chain A, domain 1"/>
    <property type="match status" value="1"/>
</dbReference>
<feature type="region of interest" description="Disordered" evidence="6">
    <location>
        <begin position="97"/>
        <end position="156"/>
    </location>
</feature>
<feature type="domain" description="UBA" evidence="7">
    <location>
        <begin position="369"/>
        <end position="409"/>
    </location>
</feature>
<feature type="compositionally biased region" description="Low complexity" evidence="6">
    <location>
        <begin position="212"/>
        <end position="231"/>
    </location>
</feature>
<feature type="compositionally biased region" description="Polar residues" evidence="6">
    <location>
        <begin position="144"/>
        <end position="156"/>
    </location>
</feature>
<evidence type="ECO:0000256" key="6">
    <source>
        <dbReference type="SAM" id="MobiDB-lite"/>
    </source>
</evidence>
<evidence type="ECO:0000256" key="3">
    <source>
        <dbReference type="ARBA" id="ARBA00023204"/>
    </source>
</evidence>
<dbReference type="GO" id="GO:0070628">
    <property type="term" value="F:proteasome binding"/>
    <property type="evidence" value="ECO:0007669"/>
    <property type="project" value="TreeGrafter"/>
</dbReference>
<dbReference type="GO" id="GO:0031593">
    <property type="term" value="F:polyubiquitin modification-dependent protein binding"/>
    <property type="evidence" value="ECO:0007669"/>
    <property type="project" value="UniProtKB-UniRule"/>
</dbReference>
<feature type="region of interest" description="Disordered" evidence="6">
    <location>
        <begin position="201"/>
        <end position="231"/>
    </location>
</feature>
<evidence type="ECO:0000256" key="5">
    <source>
        <dbReference type="RuleBase" id="RU367049"/>
    </source>
</evidence>
<dbReference type="Proteomes" id="UP000237144">
    <property type="component" value="Unassembled WGS sequence"/>
</dbReference>
<dbReference type="CDD" id="cd14280">
    <property type="entry name" value="UBA1_Rad23_like"/>
    <property type="match status" value="1"/>
</dbReference>
<dbReference type="SUPFAM" id="SSF54236">
    <property type="entry name" value="Ubiquitin-like"/>
    <property type="match status" value="1"/>
</dbReference>
<dbReference type="GO" id="GO:0005654">
    <property type="term" value="C:nucleoplasm"/>
    <property type="evidence" value="ECO:0007669"/>
    <property type="project" value="TreeGrafter"/>
</dbReference>
<dbReference type="Gene3D" id="1.10.10.540">
    <property type="entry name" value="XPC-binding domain"/>
    <property type="match status" value="1"/>
</dbReference>
<evidence type="ECO:0000256" key="4">
    <source>
        <dbReference type="ARBA" id="ARBA00023242"/>
    </source>
</evidence>
<dbReference type="STRING" id="741276.A0A2S5B2Q0"/>
<comment type="function">
    <text evidence="5">Multiubiquitin chain receptor involved in modulation of proteasomal degradation. Involved in nucleotide excision repair.</text>
</comment>
<keyword evidence="3 5" id="KW-0234">DNA repair</keyword>
<dbReference type="EMBL" id="PJQD01000088">
    <property type="protein sequence ID" value="POY71062.1"/>
    <property type="molecule type" value="Genomic_DNA"/>
</dbReference>
<dbReference type="PRINTS" id="PR01839">
    <property type="entry name" value="RAD23PROTEIN"/>
</dbReference>
<feature type="compositionally biased region" description="Low complexity" evidence="6">
    <location>
        <begin position="97"/>
        <end position="119"/>
    </location>
</feature>
<feature type="domain" description="UBA" evidence="7">
    <location>
        <begin position="160"/>
        <end position="200"/>
    </location>
</feature>
<dbReference type="InterPro" id="IPR036353">
    <property type="entry name" value="XPC-bd_sf"/>
</dbReference>
<evidence type="ECO:0000259" key="8">
    <source>
        <dbReference type="PROSITE" id="PS50053"/>
    </source>
</evidence>
<comment type="caution">
    <text evidence="9">The sequence shown here is derived from an EMBL/GenBank/DDBJ whole genome shotgun (WGS) entry which is preliminary data.</text>
</comment>
<dbReference type="FunFam" id="1.10.8.10:FF:000003">
    <property type="entry name" value="UV excision repair protein RAD23 homolog"/>
    <property type="match status" value="1"/>
</dbReference>
<dbReference type="InterPro" id="IPR004806">
    <property type="entry name" value="Rad23"/>
</dbReference>
<dbReference type="InterPro" id="IPR015940">
    <property type="entry name" value="UBA"/>
</dbReference>
<dbReference type="PANTHER" id="PTHR10621">
    <property type="entry name" value="UV EXCISION REPAIR PROTEIN RAD23"/>
    <property type="match status" value="1"/>
</dbReference>
<dbReference type="OrthoDB" id="419317at2759"/>
<dbReference type="NCBIfam" id="TIGR00601">
    <property type="entry name" value="rad23"/>
    <property type="match status" value="1"/>
</dbReference>
<dbReference type="InterPro" id="IPR000626">
    <property type="entry name" value="Ubiquitin-like_dom"/>
</dbReference>
<name>A0A2S5B2Q0_9BASI</name>
<evidence type="ECO:0000256" key="2">
    <source>
        <dbReference type="ARBA" id="ARBA00022763"/>
    </source>
</evidence>
<dbReference type="GO" id="GO:0043161">
    <property type="term" value="P:proteasome-mediated ubiquitin-dependent protein catabolic process"/>
    <property type="evidence" value="ECO:0007669"/>
    <property type="project" value="UniProtKB-UniRule"/>
</dbReference>
<dbReference type="PROSITE" id="PS50030">
    <property type="entry name" value="UBA"/>
    <property type="match status" value="2"/>
</dbReference>
<keyword evidence="10" id="KW-1185">Reference proteome</keyword>
<dbReference type="Pfam" id="PF00240">
    <property type="entry name" value="ubiquitin"/>
    <property type="match status" value="1"/>
</dbReference>
<sequence length="415" mass="42641">MVKITFKTLQQKQFFIEAEPTETVADLKKKIQADQGFSVESQKIIFSGKILPDDKTVADANFKEKDFCVVMVSKPKAQPAAAAAAASTSAVPAAAAAPATTAAPPQTPAQPTSAAAPSAPNAPAPAPAAAAPAATEPETPAPANESQSGGDSATSFISGSALETSINEMVNMGFPREQVQRAMRASFNNPHRAVEYLMTGIPDAPAEPAPTPAAANPPGTPSPAAAAPAASLAATPAPAAAPAPAAQTGAPRNLFEAAAAAASQPQGAAAGGDAAASTGELAALRNTPIFSQLRTLVQQNPALLQPFLQQLGASNPELLSLIERNQSEFVQFLQEGAAEGEGLDALMDQFGDDEDGVAPDGSQYIQVTPEENEAIERLTGMGFDRNLVIQAYLACDKNEELAANYLLEHGFDFDD</sequence>
<dbReference type="Gene3D" id="1.10.8.10">
    <property type="entry name" value="DNA helicase RuvA subunit, C-terminal domain"/>
    <property type="match status" value="2"/>
</dbReference>
<dbReference type="InterPro" id="IPR029071">
    <property type="entry name" value="Ubiquitin-like_domsf"/>
</dbReference>
<dbReference type="SMART" id="SM00165">
    <property type="entry name" value="UBA"/>
    <property type="match status" value="2"/>
</dbReference>
<dbReference type="SMART" id="SM00727">
    <property type="entry name" value="STI1"/>
    <property type="match status" value="1"/>
</dbReference>
<dbReference type="Pfam" id="PF09280">
    <property type="entry name" value="XPC-binding"/>
    <property type="match status" value="1"/>
</dbReference>
<dbReference type="SUPFAM" id="SSF101238">
    <property type="entry name" value="XPC-binding domain"/>
    <property type="match status" value="1"/>
</dbReference>
<dbReference type="SMART" id="SM00213">
    <property type="entry name" value="UBQ"/>
    <property type="match status" value="1"/>
</dbReference>
<evidence type="ECO:0000256" key="1">
    <source>
        <dbReference type="ARBA" id="ARBA00022737"/>
    </source>
</evidence>
<organism evidence="9 10">
    <name type="scientific">Rhodotorula taiwanensis</name>
    <dbReference type="NCBI Taxonomy" id="741276"/>
    <lineage>
        <taxon>Eukaryota</taxon>
        <taxon>Fungi</taxon>
        <taxon>Dikarya</taxon>
        <taxon>Basidiomycota</taxon>
        <taxon>Pucciniomycotina</taxon>
        <taxon>Microbotryomycetes</taxon>
        <taxon>Sporidiobolales</taxon>
        <taxon>Sporidiobolaceae</taxon>
        <taxon>Rhodotorula</taxon>
    </lineage>
</organism>
<keyword evidence="1" id="KW-0677">Repeat</keyword>
<evidence type="ECO:0000313" key="9">
    <source>
        <dbReference type="EMBL" id="POY71062.1"/>
    </source>
</evidence>
<accession>A0A2S5B2Q0</accession>
<keyword evidence="4 5" id="KW-0539">Nucleus</keyword>
<reference evidence="9 10" key="1">
    <citation type="journal article" date="2018" name="Front. Microbiol.">
        <title>Prospects for Fungal Bioremediation of Acidic Radioactive Waste Sites: Characterization and Genome Sequence of Rhodotorula taiwanensis MD1149.</title>
        <authorList>
            <person name="Tkavc R."/>
            <person name="Matrosova V.Y."/>
            <person name="Grichenko O.E."/>
            <person name="Gostincar C."/>
            <person name="Volpe R.P."/>
            <person name="Klimenkova P."/>
            <person name="Gaidamakova E.K."/>
            <person name="Zhou C.E."/>
            <person name="Stewart B.J."/>
            <person name="Lyman M.G."/>
            <person name="Malfatti S.A."/>
            <person name="Rubinfeld B."/>
            <person name="Courtot M."/>
            <person name="Singh J."/>
            <person name="Dalgard C.L."/>
            <person name="Hamilton T."/>
            <person name="Frey K.G."/>
            <person name="Gunde-Cimerman N."/>
            <person name="Dugan L."/>
            <person name="Daly M.J."/>
        </authorList>
    </citation>
    <scope>NUCLEOTIDE SEQUENCE [LARGE SCALE GENOMIC DNA]</scope>
    <source>
        <strain evidence="9 10">MD1149</strain>
    </source>
</reference>
<dbReference type="InterPro" id="IPR006636">
    <property type="entry name" value="STI1_HS-bd"/>
</dbReference>
<dbReference type="GO" id="GO:0003684">
    <property type="term" value="F:damaged DNA binding"/>
    <property type="evidence" value="ECO:0007669"/>
    <property type="project" value="UniProtKB-UniRule"/>
</dbReference>
<evidence type="ECO:0000259" key="7">
    <source>
        <dbReference type="PROSITE" id="PS50030"/>
    </source>
</evidence>
<keyword evidence="5" id="KW-0963">Cytoplasm</keyword>
<dbReference type="Pfam" id="PF00627">
    <property type="entry name" value="UBA"/>
    <property type="match status" value="2"/>
</dbReference>
<dbReference type="PROSITE" id="PS50053">
    <property type="entry name" value="UBIQUITIN_2"/>
    <property type="match status" value="1"/>
</dbReference>
<dbReference type="GO" id="GO:0006289">
    <property type="term" value="P:nucleotide-excision repair"/>
    <property type="evidence" value="ECO:0007669"/>
    <property type="project" value="UniProtKB-UniRule"/>
</dbReference>
<dbReference type="CDD" id="cd01805">
    <property type="entry name" value="Ubl_Rad23"/>
    <property type="match status" value="1"/>
</dbReference>
<keyword evidence="2 5" id="KW-0227">DNA damage</keyword>
<dbReference type="InterPro" id="IPR015360">
    <property type="entry name" value="XPC-bd"/>
</dbReference>
<dbReference type="GO" id="GO:0043130">
    <property type="term" value="F:ubiquitin binding"/>
    <property type="evidence" value="ECO:0007669"/>
    <property type="project" value="UniProtKB-UniRule"/>
</dbReference>
<protein>
    <recommendedName>
        <fullName evidence="5">UV excision repair protein RAD23</fullName>
    </recommendedName>
</protein>